<evidence type="ECO:0000259" key="4">
    <source>
        <dbReference type="SMART" id="SM00446"/>
    </source>
</evidence>
<accession>A0ABQ5K3W5</accession>
<evidence type="ECO:0000256" key="3">
    <source>
        <dbReference type="SAM" id="MobiDB-lite"/>
    </source>
</evidence>
<dbReference type="Proteomes" id="UP001057375">
    <property type="component" value="Unassembled WGS sequence"/>
</dbReference>
<comment type="caution">
    <text evidence="5">The sequence shown here is derived from an EMBL/GenBank/DDBJ whole genome shotgun (WGS) entry which is preliminary data.</text>
</comment>
<feature type="region of interest" description="Disordered" evidence="3">
    <location>
        <begin position="171"/>
        <end position="193"/>
    </location>
</feature>
<evidence type="ECO:0000313" key="5">
    <source>
        <dbReference type="EMBL" id="GKT27271.1"/>
    </source>
</evidence>
<dbReference type="InterPro" id="IPR032675">
    <property type="entry name" value="LRR_dom_sf"/>
</dbReference>
<protein>
    <recommendedName>
        <fullName evidence="4">U2A'/phosphoprotein 32 family A C-terminal domain-containing protein</fullName>
    </recommendedName>
</protein>
<reference evidence="5" key="1">
    <citation type="submission" date="2022-03" db="EMBL/GenBank/DDBJ databases">
        <title>Draft genome sequence of Aduncisulcus paluster, a free-living microaerophilic Fornicata.</title>
        <authorList>
            <person name="Yuyama I."/>
            <person name="Kume K."/>
            <person name="Tamura T."/>
            <person name="Inagaki Y."/>
            <person name="Hashimoto T."/>
        </authorList>
    </citation>
    <scope>NUCLEOTIDE SEQUENCE</scope>
    <source>
        <strain evidence="5">NY0171</strain>
    </source>
</reference>
<keyword evidence="1" id="KW-0433">Leucine-rich repeat</keyword>
<evidence type="ECO:0000256" key="1">
    <source>
        <dbReference type="ARBA" id="ARBA00022614"/>
    </source>
</evidence>
<dbReference type="PANTHER" id="PTHR18849:SF0">
    <property type="entry name" value="CILIA- AND FLAGELLA-ASSOCIATED PROTEIN 410-RELATED"/>
    <property type="match status" value="1"/>
</dbReference>
<dbReference type="EMBL" id="BQXS01012726">
    <property type="protein sequence ID" value="GKT27271.1"/>
    <property type="molecule type" value="Genomic_DNA"/>
</dbReference>
<dbReference type="SUPFAM" id="SSF52058">
    <property type="entry name" value="L domain-like"/>
    <property type="match status" value="1"/>
</dbReference>
<dbReference type="SMART" id="SM00446">
    <property type="entry name" value="LRRcap"/>
    <property type="match status" value="1"/>
</dbReference>
<evidence type="ECO:0000256" key="2">
    <source>
        <dbReference type="ARBA" id="ARBA00022737"/>
    </source>
</evidence>
<keyword evidence="2" id="KW-0677">Repeat</keyword>
<dbReference type="PANTHER" id="PTHR18849">
    <property type="entry name" value="LEUCINE RICH REPEAT PROTEIN"/>
    <property type="match status" value="1"/>
</dbReference>
<sequence>MTVLTKSHVLAKTKAGTLENVSKLNIWGNNLSDVSILREMPNVTIISLSVNSISSLRDFTYCTRLRELYIRKNMISDIREVMWLKQLPITTLWLSDNPCAEVEEYRAYVIKALPQLKVLDDKVITEEEKAVIARTDISTPFQLPPAAPTLSPSAVASKVLDKREREVAAVGQLSQDSKYEEMERQKEMERKLREREVREREIRRVERERAAMQAQKDRDEEEKYQLWKREQELKEMQKKREELDRLEKEAELRSH</sequence>
<evidence type="ECO:0000313" key="6">
    <source>
        <dbReference type="Proteomes" id="UP001057375"/>
    </source>
</evidence>
<dbReference type="Gene3D" id="3.80.10.10">
    <property type="entry name" value="Ribonuclease Inhibitor"/>
    <property type="match status" value="1"/>
</dbReference>
<gene>
    <name evidence="5" type="ORF">ADUPG1_013728</name>
</gene>
<feature type="compositionally biased region" description="Basic and acidic residues" evidence="3">
    <location>
        <begin position="177"/>
        <end position="193"/>
    </location>
</feature>
<name>A0ABQ5K3W5_9EUKA</name>
<feature type="domain" description="U2A'/phosphoprotein 32 family A C-terminal" evidence="4">
    <location>
        <begin position="102"/>
        <end position="120"/>
    </location>
</feature>
<organism evidence="5 6">
    <name type="scientific">Aduncisulcus paluster</name>
    <dbReference type="NCBI Taxonomy" id="2918883"/>
    <lineage>
        <taxon>Eukaryota</taxon>
        <taxon>Metamonada</taxon>
        <taxon>Carpediemonas-like organisms</taxon>
        <taxon>Aduncisulcus</taxon>
    </lineage>
</organism>
<feature type="non-terminal residue" evidence="5">
    <location>
        <position position="255"/>
    </location>
</feature>
<dbReference type="InterPro" id="IPR003603">
    <property type="entry name" value="U2A'_phosphoprotein32A_C"/>
</dbReference>
<keyword evidence="6" id="KW-1185">Reference proteome</keyword>
<proteinExistence type="predicted"/>